<comment type="caution">
    <text evidence="1">The sequence shown here is derived from an EMBL/GenBank/DDBJ whole genome shotgun (WGS) entry which is preliminary data.</text>
</comment>
<keyword evidence="2" id="KW-1185">Reference proteome</keyword>
<reference evidence="1 2" key="1">
    <citation type="submission" date="2019-10" db="EMBL/GenBank/DDBJ databases">
        <title>Assembly and Annotation for the nematode Trichostrongylus colubriformis.</title>
        <authorList>
            <person name="Martin J."/>
        </authorList>
    </citation>
    <scope>NUCLEOTIDE SEQUENCE [LARGE SCALE GENOMIC DNA]</scope>
    <source>
        <strain evidence="1">G859</strain>
        <tissue evidence="1">Whole worm</tissue>
    </source>
</reference>
<name>A0AAN8FHD4_TRICO</name>
<gene>
    <name evidence="1" type="ORF">GCK32_018845</name>
</gene>
<accession>A0AAN8FHD4</accession>
<evidence type="ECO:0000313" key="1">
    <source>
        <dbReference type="EMBL" id="KAK5978930.1"/>
    </source>
</evidence>
<sequence>MKDAALRSKPFQNRMMDAGLLQSRLRTRMHNGAWTLAKTGGAVIVAFSKHFKPRIAGYLQIDECKTASEPTPVP</sequence>
<dbReference type="AlphaFoldDB" id="A0AAN8FHD4"/>
<evidence type="ECO:0000313" key="2">
    <source>
        <dbReference type="Proteomes" id="UP001331761"/>
    </source>
</evidence>
<dbReference type="EMBL" id="WIXE01008848">
    <property type="protein sequence ID" value="KAK5978930.1"/>
    <property type="molecule type" value="Genomic_DNA"/>
</dbReference>
<feature type="non-terminal residue" evidence="1">
    <location>
        <position position="74"/>
    </location>
</feature>
<dbReference type="Proteomes" id="UP001331761">
    <property type="component" value="Unassembled WGS sequence"/>
</dbReference>
<organism evidence="1 2">
    <name type="scientific">Trichostrongylus colubriformis</name>
    <name type="common">Black scour worm</name>
    <dbReference type="NCBI Taxonomy" id="6319"/>
    <lineage>
        <taxon>Eukaryota</taxon>
        <taxon>Metazoa</taxon>
        <taxon>Ecdysozoa</taxon>
        <taxon>Nematoda</taxon>
        <taxon>Chromadorea</taxon>
        <taxon>Rhabditida</taxon>
        <taxon>Rhabditina</taxon>
        <taxon>Rhabditomorpha</taxon>
        <taxon>Strongyloidea</taxon>
        <taxon>Trichostrongylidae</taxon>
        <taxon>Trichostrongylus</taxon>
    </lineage>
</organism>
<protein>
    <submittedName>
        <fullName evidence="1">Uncharacterized protein</fullName>
    </submittedName>
</protein>
<proteinExistence type="predicted"/>